<evidence type="ECO:0000256" key="1">
    <source>
        <dbReference type="ARBA" id="ARBA00022679"/>
    </source>
</evidence>
<keyword evidence="7" id="KW-0326">Glycosidase</keyword>
<dbReference type="Pfam" id="PF04227">
    <property type="entry name" value="Indigoidine_A"/>
    <property type="match status" value="1"/>
</dbReference>
<dbReference type="GO" id="GO:0046872">
    <property type="term" value="F:metal ion binding"/>
    <property type="evidence" value="ECO:0007669"/>
    <property type="project" value="UniProtKB-KW"/>
</dbReference>
<keyword evidence="1" id="KW-0808">Transferase</keyword>
<organism evidence="10 11">
    <name type="scientific">Galerina marginata (strain CBS 339.88)</name>
    <dbReference type="NCBI Taxonomy" id="685588"/>
    <lineage>
        <taxon>Eukaryota</taxon>
        <taxon>Fungi</taxon>
        <taxon>Dikarya</taxon>
        <taxon>Basidiomycota</taxon>
        <taxon>Agaricomycotina</taxon>
        <taxon>Agaricomycetes</taxon>
        <taxon>Agaricomycetidae</taxon>
        <taxon>Agaricales</taxon>
        <taxon>Agaricineae</taxon>
        <taxon>Strophariaceae</taxon>
        <taxon>Galerina</taxon>
    </lineage>
</organism>
<accession>A0A067TP32</accession>
<dbReference type="GO" id="GO:0004730">
    <property type="term" value="F:pseudouridylate synthase activity"/>
    <property type="evidence" value="ECO:0007669"/>
    <property type="project" value="InterPro"/>
</dbReference>
<evidence type="ECO:0000256" key="6">
    <source>
        <dbReference type="ARBA" id="ARBA00023239"/>
    </source>
</evidence>
<feature type="non-terminal residue" evidence="10">
    <location>
        <position position="1"/>
    </location>
</feature>
<feature type="region of interest" description="Disordered" evidence="8">
    <location>
        <begin position="339"/>
        <end position="375"/>
    </location>
</feature>
<dbReference type="Pfam" id="PF00294">
    <property type="entry name" value="PfkB"/>
    <property type="match status" value="2"/>
</dbReference>
<feature type="compositionally biased region" description="Polar residues" evidence="8">
    <location>
        <begin position="346"/>
        <end position="355"/>
    </location>
</feature>
<name>A0A067TP32_GALM3</name>
<dbReference type="GO" id="GO:0005737">
    <property type="term" value="C:cytoplasm"/>
    <property type="evidence" value="ECO:0007669"/>
    <property type="project" value="TreeGrafter"/>
</dbReference>
<dbReference type="HAMAP" id="MF_01876">
    <property type="entry name" value="PsiMP_glycosidase"/>
    <property type="match status" value="1"/>
</dbReference>
<dbReference type="OrthoDB" id="198885at2759"/>
<dbReference type="GO" id="GO:0016798">
    <property type="term" value="F:hydrolase activity, acting on glycosyl bonds"/>
    <property type="evidence" value="ECO:0007669"/>
    <property type="project" value="UniProtKB-KW"/>
</dbReference>
<feature type="domain" description="Carbohydrate kinase PfkB" evidence="9">
    <location>
        <begin position="378"/>
        <end position="592"/>
    </location>
</feature>
<dbReference type="Gene3D" id="3.40.1190.20">
    <property type="match status" value="1"/>
</dbReference>
<dbReference type="Proteomes" id="UP000027222">
    <property type="component" value="Unassembled WGS sequence"/>
</dbReference>
<dbReference type="InterPro" id="IPR002173">
    <property type="entry name" value="Carboh/pur_kinase_PfkB_CS"/>
</dbReference>
<dbReference type="Gene3D" id="3.40.1790.10">
    <property type="entry name" value="Indigoidine synthase domain"/>
    <property type="match status" value="1"/>
</dbReference>
<sequence>MQVLHGLRSARPYARGLASWAQLRPFQLKGAPLDIHPEVEDALVHNRPVVALETALVTHGLPYPSSLEVPLALENIVRSTGSIPATIGIIGGRVKVGLERNELERLADRKARPSKISRRDIAAALAMEVDGGTTCSATLVFAALAGIKVFATGGLGGVHRGGETSMDISADLHELTRCPVGLVSSGVKSILDIRRTLEYLETLGVPVLSYGDSREFPAFFSRHSGYNVPWNVDNPATVAKILHTQWQLGMQNGALIAVPIPEEYEAVGKQVQEYVDQAVLESEQNGINKSGNDATPWLLDRIAELSAGKSLKSNTALLKNTALVGGQIAVHYRKLANEASHDSGQESKFQPSPVHQSKGPVSFPDHAKNEPTHQPPADLVVIGSAAVDITAQELPDTQAALAAQSTAPGHVNLSLGGVGRNIAEASHRVMEAKYPRLSSLLISPFGYDVFGHVLVDKLSEIGMRTDGLLGFDHQSAVCNMVINSKGTLIGGIADMGITEIVTDEMVLSQLRKQVPSIVALDGNLPTSVIDSVVKYCNEHAIKALYEPTSTIKSTAVLPAIVNALQGESSNQSPVTYCTPNLLELAQLYATAQSDLFELMDHPAWWSAINSFNLGSAFRMDLEQLARRGVSDRAGSKGSLEFLVEEGIAQMAIRLLPFFQHLIIKCGEQGVLVAMCITPKDASTSGWASMRSNPRQRYIIAHGNSGEIVLLQHFPSLPVESLANVTGAGDSFVGALLATLVGEPGVLYHPTSLEGAIHTAQKAAVLTLESHFAVSPALSTLA</sequence>
<proteinExistence type="inferred from homology"/>
<keyword evidence="4" id="KW-0378">Hydrolase</keyword>
<keyword evidence="6" id="KW-0456">Lyase</keyword>
<dbReference type="PANTHER" id="PTHR42909">
    <property type="entry name" value="ZGC:136858"/>
    <property type="match status" value="1"/>
</dbReference>
<dbReference type="STRING" id="685588.A0A067TP32"/>
<gene>
    <name evidence="10" type="ORF">GALMADRAFT_233410</name>
</gene>
<dbReference type="GO" id="GO:0016301">
    <property type="term" value="F:kinase activity"/>
    <property type="evidence" value="ECO:0007669"/>
    <property type="project" value="UniProtKB-KW"/>
</dbReference>
<evidence type="ECO:0000256" key="3">
    <source>
        <dbReference type="ARBA" id="ARBA00022777"/>
    </source>
</evidence>
<dbReference type="HOGENOM" id="CLU_012201_3_2_1"/>
<keyword evidence="11" id="KW-1185">Reference proteome</keyword>
<dbReference type="SUPFAM" id="SSF110581">
    <property type="entry name" value="Indigoidine synthase A-like"/>
    <property type="match status" value="1"/>
</dbReference>
<dbReference type="InterPro" id="IPR029056">
    <property type="entry name" value="Ribokinase-like"/>
</dbReference>
<dbReference type="PROSITE" id="PS00584">
    <property type="entry name" value="PFKB_KINASES_2"/>
    <property type="match status" value="1"/>
</dbReference>
<dbReference type="InterPro" id="IPR011611">
    <property type="entry name" value="PfkB_dom"/>
</dbReference>
<evidence type="ECO:0000256" key="8">
    <source>
        <dbReference type="SAM" id="MobiDB-lite"/>
    </source>
</evidence>
<evidence type="ECO:0000313" key="11">
    <source>
        <dbReference type="Proteomes" id="UP000027222"/>
    </source>
</evidence>
<dbReference type="EMBL" id="KL142367">
    <property type="protein sequence ID" value="KDR84935.1"/>
    <property type="molecule type" value="Genomic_DNA"/>
</dbReference>
<evidence type="ECO:0000256" key="7">
    <source>
        <dbReference type="ARBA" id="ARBA00023295"/>
    </source>
</evidence>
<dbReference type="SUPFAM" id="SSF53613">
    <property type="entry name" value="Ribokinase-like"/>
    <property type="match status" value="1"/>
</dbReference>
<keyword evidence="5" id="KW-0464">Manganese</keyword>
<dbReference type="InterPro" id="IPR007342">
    <property type="entry name" value="PsuG"/>
</dbReference>
<protein>
    <recommendedName>
        <fullName evidence="9">Carbohydrate kinase PfkB domain-containing protein</fullName>
    </recommendedName>
</protein>
<keyword evidence="2" id="KW-0479">Metal-binding</keyword>
<evidence type="ECO:0000259" key="9">
    <source>
        <dbReference type="Pfam" id="PF00294"/>
    </source>
</evidence>
<keyword evidence="3" id="KW-0418">Kinase</keyword>
<feature type="domain" description="Carbohydrate kinase PfkB" evidence="9">
    <location>
        <begin position="696"/>
        <end position="774"/>
    </location>
</feature>
<evidence type="ECO:0000256" key="2">
    <source>
        <dbReference type="ARBA" id="ARBA00022723"/>
    </source>
</evidence>
<evidence type="ECO:0000256" key="5">
    <source>
        <dbReference type="ARBA" id="ARBA00023211"/>
    </source>
</evidence>
<evidence type="ECO:0000256" key="4">
    <source>
        <dbReference type="ARBA" id="ARBA00022801"/>
    </source>
</evidence>
<evidence type="ECO:0000313" key="10">
    <source>
        <dbReference type="EMBL" id="KDR84935.1"/>
    </source>
</evidence>
<reference evidence="11" key="1">
    <citation type="journal article" date="2014" name="Proc. Natl. Acad. Sci. U.S.A.">
        <title>Extensive sampling of basidiomycete genomes demonstrates inadequacy of the white-rot/brown-rot paradigm for wood decay fungi.</title>
        <authorList>
            <person name="Riley R."/>
            <person name="Salamov A.A."/>
            <person name="Brown D.W."/>
            <person name="Nagy L.G."/>
            <person name="Floudas D."/>
            <person name="Held B.W."/>
            <person name="Levasseur A."/>
            <person name="Lombard V."/>
            <person name="Morin E."/>
            <person name="Otillar R."/>
            <person name="Lindquist E.A."/>
            <person name="Sun H."/>
            <person name="LaButti K.M."/>
            <person name="Schmutz J."/>
            <person name="Jabbour D."/>
            <person name="Luo H."/>
            <person name="Baker S.E."/>
            <person name="Pisabarro A.G."/>
            <person name="Walton J.D."/>
            <person name="Blanchette R.A."/>
            <person name="Henrissat B."/>
            <person name="Martin F."/>
            <person name="Cullen D."/>
            <person name="Hibbett D.S."/>
            <person name="Grigoriev I.V."/>
        </authorList>
    </citation>
    <scope>NUCLEOTIDE SEQUENCE [LARGE SCALE GENOMIC DNA]</scope>
    <source>
        <strain evidence="11">CBS 339.88</strain>
    </source>
</reference>
<dbReference type="InterPro" id="IPR022830">
    <property type="entry name" value="Indigdn_synthA-like"/>
</dbReference>
<dbReference type="AlphaFoldDB" id="A0A067TP32"/>
<dbReference type="PANTHER" id="PTHR42909:SF1">
    <property type="entry name" value="CARBOHYDRATE KINASE PFKB DOMAIN-CONTAINING PROTEIN"/>
    <property type="match status" value="1"/>
</dbReference>